<evidence type="ECO:0000313" key="4">
    <source>
        <dbReference type="Proteomes" id="UP000288805"/>
    </source>
</evidence>
<evidence type="ECO:0000259" key="2">
    <source>
        <dbReference type="Pfam" id="PF14111"/>
    </source>
</evidence>
<reference evidence="3 4" key="1">
    <citation type="journal article" date="2018" name="PLoS Genet.">
        <title>Population sequencing reveals clonal diversity and ancestral inbreeding in the grapevine cultivar Chardonnay.</title>
        <authorList>
            <person name="Roach M.J."/>
            <person name="Johnson D.L."/>
            <person name="Bohlmann J."/>
            <person name="van Vuuren H.J."/>
            <person name="Jones S.J."/>
            <person name="Pretorius I.S."/>
            <person name="Schmidt S.A."/>
            <person name="Borneman A.R."/>
        </authorList>
    </citation>
    <scope>NUCLEOTIDE SEQUENCE [LARGE SCALE GENOMIC DNA]</scope>
    <source>
        <strain evidence="4">cv. Chardonnay</strain>
        <tissue evidence="3">Leaf</tissue>
    </source>
</reference>
<dbReference type="EMBL" id="QGNW01000063">
    <property type="protein sequence ID" value="RVX03896.1"/>
    <property type="molecule type" value="Genomic_DNA"/>
</dbReference>
<dbReference type="Pfam" id="PF14111">
    <property type="entry name" value="DUF4283"/>
    <property type="match status" value="1"/>
</dbReference>
<dbReference type="InterPro" id="IPR025558">
    <property type="entry name" value="DUF4283"/>
</dbReference>
<comment type="caution">
    <text evidence="3">The sequence shown here is derived from an EMBL/GenBank/DDBJ whole genome shotgun (WGS) entry which is preliminary data.</text>
</comment>
<dbReference type="Gene3D" id="3.60.10.10">
    <property type="entry name" value="Endonuclease/exonuclease/phosphatase"/>
    <property type="match status" value="1"/>
</dbReference>
<dbReference type="Proteomes" id="UP000288805">
    <property type="component" value="Unassembled WGS sequence"/>
</dbReference>
<protein>
    <recommendedName>
        <fullName evidence="2">DUF4283 domain-containing protein</fullName>
    </recommendedName>
</protein>
<feature type="compositionally biased region" description="Basic and acidic residues" evidence="1">
    <location>
        <begin position="474"/>
        <end position="493"/>
    </location>
</feature>
<evidence type="ECO:0000313" key="3">
    <source>
        <dbReference type="EMBL" id="RVX03896.1"/>
    </source>
</evidence>
<accession>A0A438J4R8</accession>
<proteinExistence type="predicted"/>
<sequence>MATGQRRERERGLLMDSSGVSKGGKCWFAVESKMFEISIVMVRGNGLVGGWFLLSKKLRALGVSIPVLTNSFQFDPTAGKVGSIVKGLENESGSFAEVVKRKIGESGDSLRVHLGEWELLCREEQLRCCLVGCFGGSPEYIPLLPSLKRWAFESWLLKGDLRIFRLGGALMLFEFQNKWEADMVLLKVSRRFKNRDFLLQRLGPEVGCTWKESLAKEVWLWMRKLFSSPSCSGLGFWSKFRGKKWPLQVEAGNSSWELSLWWEASLWVMQAESSSWLQMRKGCEVRDEGVGVSRAKARVDSNSYSGLLSEWAWAQVWLLGVFKRCKWAEFKRSNGLAEDLSSLSPAVSGWGKVSKEPFGPLNPEVHPSPFREPVPSKAPSEFVGNNAGLEHELLAVGDPGGKVLSLGHLKLIDEALLDEASRYALHIKLLILSLGLGVSSFSTPFLGPDVAVMGNEGVSSGMFGAAEGARSKAPLREERKSISRDDGPLAGRKGERGRIEFQLPCKVQSLSGYDDRRETKIKEMSMGHVRSLRVGRHLDWRAINSRGAVGGVLVFWDNRVVELLEVEEGMDKEDFLEELGSIKGLWRDPWCVGGDFNMVRYPEERGRGGGLSVSMRRFTEVVKDLELRDYPLQGGPFTWRGGENNQSQSRLDRFLVTDD</sequence>
<dbReference type="InterPro" id="IPR036691">
    <property type="entry name" value="Endo/exonu/phosph_ase_sf"/>
</dbReference>
<dbReference type="PANTHER" id="PTHR33710:SF71">
    <property type="entry name" value="ENDONUCLEASE_EXONUCLEASE_PHOSPHATASE DOMAIN-CONTAINING PROTEIN"/>
    <property type="match status" value="1"/>
</dbReference>
<feature type="domain" description="DUF4283" evidence="2">
    <location>
        <begin position="123"/>
        <end position="209"/>
    </location>
</feature>
<dbReference type="PANTHER" id="PTHR33710">
    <property type="entry name" value="BNAC02G09200D PROTEIN"/>
    <property type="match status" value="1"/>
</dbReference>
<evidence type="ECO:0000256" key="1">
    <source>
        <dbReference type="SAM" id="MobiDB-lite"/>
    </source>
</evidence>
<dbReference type="SUPFAM" id="SSF56219">
    <property type="entry name" value="DNase I-like"/>
    <property type="match status" value="1"/>
</dbReference>
<organism evidence="3 4">
    <name type="scientific">Vitis vinifera</name>
    <name type="common">Grape</name>
    <dbReference type="NCBI Taxonomy" id="29760"/>
    <lineage>
        <taxon>Eukaryota</taxon>
        <taxon>Viridiplantae</taxon>
        <taxon>Streptophyta</taxon>
        <taxon>Embryophyta</taxon>
        <taxon>Tracheophyta</taxon>
        <taxon>Spermatophyta</taxon>
        <taxon>Magnoliopsida</taxon>
        <taxon>eudicotyledons</taxon>
        <taxon>Gunneridae</taxon>
        <taxon>Pentapetalae</taxon>
        <taxon>rosids</taxon>
        <taxon>Vitales</taxon>
        <taxon>Vitaceae</taxon>
        <taxon>Viteae</taxon>
        <taxon>Vitis</taxon>
    </lineage>
</organism>
<feature type="region of interest" description="Disordered" evidence="1">
    <location>
        <begin position="469"/>
        <end position="493"/>
    </location>
</feature>
<name>A0A438J4R8_VITVI</name>
<dbReference type="AlphaFoldDB" id="A0A438J4R8"/>
<gene>
    <name evidence="3" type="ORF">CK203_021616</name>
</gene>